<evidence type="ECO:0000256" key="6">
    <source>
        <dbReference type="PROSITE-ProRule" id="PRU00103"/>
    </source>
</evidence>
<dbReference type="GO" id="GO:0044732">
    <property type="term" value="C:mitotic spindle pole body"/>
    <property type="evidence" value="ECO:0007669"/>
    <property type="project" value="UniProtKB-ARBA"/>
</dbReference>
<dbReference type="GO" id="GO:0051315">
    <property type="term" value="P:attachment of mitotic spindle microtubules to kinetochore"/>
    <property type="evidence" value="ECO:0007669"/>
    <property type="project" value="UniProtKB-ARBA"/>
</dbReference>
<dbReference type="InterPro" id="IPR045110">
    <property type="entry name" value="XMAP215"/>
</dbReference>
<dbReference type="InterPro" id="IPR016024">
    <property type="entry name" value="ARM-type_fold"/>
</dbReference>
<proteinExistence type="inferred from homology"/>
<keyword evidence="2" id="KW-0963">Cytoplasm</keyword>
<dbReference type="Pfam" id="PF21042">
    <property type="entry name" value="Stu2_CTS"/>
    <property type="match status" value="1"/>
</dbReference>
<dbReference type="InterPro" id="IPR034085">
    <property type="entry name" value="TOG"/>
</dbReference>
<keyword evidence="7" id="KW-0175">Coiled coil</keyword>
<organism evidence="10 11">
    <name type="scientific">Eremothecium sinecaudum</name>
    <dbReference type="NCBI Taxonomy" id="45286"/>
    <lineage>
        <taxon>Eukaryota</taxon>
        <taxon>Fungi</taxon>
        <taxon>Dikarya</taxon>
        <taxon>Ascomycota</taxon>
        <taxon>Saccharomycotina</taxon>
        <taxon>Saccharomycetes</taxon>
        <taxon>Saccharomycetales</taxon>
        <taxon>Saccharomycetaceae</taxon>
        <taxon>Eremothecium</taxon>
    </lineage>
</organism>
<dbReference type="GO" id="GO:0005881">
    <property type="term" value="C:cytoplasmic microtubule"/>
    <property type="evidence" value="ECO:0007669"/>
    <property type="project" value="UniProtKB-ARBA"/>
</dbReference>
<comment type="subcellular location">
    <subcellularLocation>
        <location evidence="1">Cytoplasm</location>
        <location evidence="1">Cytoskeleton</location>
        <location evidence="1">Microtubule organizing center</location>
        <location evidence="1">Spindle pole body</location>
    </subcellularLocation>
</comment>
<dbReference type="SUPFAM" id="SSF48371">
    <property type="entry name" value="ARM repeat"/>
    <property type="match status" value="1"/>
</dbReference>
<feature type="coiled-coil region" evidence="7">
    <location>
        <begin position="727"/>
        <end position="754"/>
    </location>
</feature>
<feature type="compositionally biased region" description="Polar residues" evidence="8">
    <location>
        <begin position="643"/>
        <end position="662"/>
    </location>
</feature>
<gene>
    <name evidence="10" type="ORF">AW171_hschr2173</name>
</gene>
<keyword evidence="11" id="KW-1185">Reference proteome</keyword>
<evidence type="ECO:0000256" key="7">
    <source>
        <dbReference type="SAM" id="Coils"/>
    </source>
</evidence>
<dbReference type="GO" id="GO:0000022">
    <property type="term" value="P:mitotic spindle elongation"/>
    <property type="evidence" value="ECO:0007669"/>
    <property type="project" value="UniProtKB-ARBA"/>
</dbReference>
<dbReference type="GO" id="GO:1990571">
    <property type="term" value="P:meiotic centromere clustering"/>
    <property type="evidence" value="ECO:0007669"/>
    <property type="project" value="UniProtKB-ARBA"/>
</dbReference>
<evidence type="ECO:0000313" key="10">
    <source>
        <dbReference type="EMBL" id="AMD18661.1"/>
    </source>
</evidence>
<evidence type="ECO:0000256" key="1">
    <source>
        <dbReference type="ARBA" id="ARBA00004317"/>
    </source>
</evidence>
<dbReference type="GO" id="GO:0051010">
    <property type="term" value="F:microtubule plus-end binding"/>
    <property type="evidence" value="ECO:0007669"/>
    <property type="project" value="InterPro"/>
</dbReference>
<dbReference type="GO" id="GO:0046785">
    <property type="term" value="P:microtubule polymerization"/>
    <property type="evidence" value="ECO:0007669"/>
    <property type="project" value="InterPro"/>
</dbReference>
<dbReference type="EMBL" id="CP014242">
    <property type="protein sequence ID" value="AMD18661.1"/>
    <property type="molecule type" value="Genomic_DNA"/>
</dbReference>
<dbReference type="FunFam" id="1.25.10.10:FF:000019">
    <property type="entry name" value="Cytoskeleton-associated protein 5"/>
    <property type="match status" value="1"/>
</dbReference>
<feature type="domain" description="TOG" evidence="9">
    <location>
        <begin position="1"/>
        <end position="244"/>
    </location>
</feature>
<dbReference type="RefSeq" id="XP_017985657.1">
    <property type="nucleotide sequence ID" value="XM_018130247.1"/>
</dbReference>
<dbReference type="GO" id="GO:0061863">
    <property type="term" value="F:microtubule plus end polymerase"/>
    <property type="evidence" value="ECO:0007669"/>
    <property type="project" value="InterPro"/>
</dbReference>
<dbReference type="GeneID" id="28721809"/>
<dbReference type="PANTHER" id="PTHR12609">
    <property type="entry name" value="MICROTUBULE ASSOCIATED PROTEIN XMAP215"/>
    <property type="match status" value="1"/>
</dbReference>
<dbReference type="STRING" id="45286.A0A120K0U1"/>
<protein>
    <submittedName>
        <fullName evidence="10">HBL241Cp</fullName>
    </submittedName>
</protein>
<dbReference type="GO" id="GO:0000776">
    <property type="term" value="C:kinetochore"/>
    <property type="evidence" value="ECO:0007669"/>
    <property type="project" value="UniProtKB-ARBA"/>
</dbReference>
<feature type="region of interest" description="Disordered" evidence="8">
    <location>
        <begin position="585"/>
        <end position="662"/>
    </location>
</feature>
<dbReference type="GO" id="GO:0030951">
    <property type="term" value="P:establishment or maintenance of microtubule cytoskeleton polarity"/>
    <property type="evidence" value="ECO:0007669"/>
    <property type="project" value="InterPro"/>
</dbReference>
<dbReference type="Gene3D" id="1.25.10.10">
    <property type="entry name" value="Leucine-rich Repeat Variant"/>
    <property type="match status" value="2"/>
</dbReference>
<feature type="compositionally biased region" description="Low complexity" evidence="8">
    <location>
        <begin position="597"/>
        <end position="614"/>
    </location>
</feature>
<dbReference type="OrthoDB" id="205662at2759"/>
<dbReference type="InterPro" id="IPR048491">
    <property type="entry name" value="XMAP215_CLASP_TOG"/>
</dbReference>
<sequence length="909" mass="100593">MSEEEDFTKLSLKQRLSHKSWKARQSAYQELGSTFEKCSLLNIPNEVSAYWEYPEQFSKFIVDSNVVAQESAIGALHTLLGFMAQMADSLPDTSLLRSEWIPPLVEKGLSSSRAGTKTKSLESILFLASFDNSIRSTIELMLPFTANKLPRLVSSLMNALAKLVESFGFIGVKNDFWPEVLNPLPKLAGHADRNVRSETMNFILEIYKWVGKEFLESLLLEKLKPIQQKDLDKLFAQYDGTIPPASQPRLFHWQILMQQETAVAGVDGDGDTLMGDAFANSGKTISPVVIDGSATAVADPYDLLPVVSIMKNFPPDFEAQTKSPKWKDRVEALQKVYDEILKPAKKLDQSDDYSLYIRILVQILVKDANLQAATTAANSVAHLVTCLREGIAPYAPSVLDALLQRTKEKKPSVSEAVGEALDLVSKYHGVDNCLECAVEYMNHKIPQVRLEATNFLTRMLQKEWRQTKSKLKDEAIVRMLPDIVPAIVKVVNDTQPSLRDSGFECFATMMKLLGEKEFSDALEKVGSQKKKKIYEHYEKVVLTAPPVVPAITNNHPPPSHAQHGRTAKLTNTSTTMNHAKYNPLENRSLTHQDSSQKLKSPSSSIPIKRGPSSPLKDKNQSKGNAGAKPRLVGRSANHPARGTQFTSSSLAPPQPANSQVSAASAALMTELEELRNQKAKWNKERQELVAKLTSFQTQTSQLNSENQMLQNQLNDFQMTLNEKTMTLRSKDLQITKLKNRLATLESELDAMLTASNIPNTPAKTVLEGIHSISPSRNGSVNGESVYGDINHSDPCISIHPHNPQQSRKTSGGSLRINTGLTSRFSPLASSILVATSSESNDDLQRRVNSLHIMDTSNAVAGSTPTNGSSTSFFSDESWKRAAEVTNQLKARIERMRAKTRGLNLDADDV</sequence>
<evidence type="ECO:0000256" key="4">
    <source>
        <dbReference type="ARBA" id="ARBA00023212"/>
    </source>
</evidence>
<evidence type="ECO:0000256" key="3">
    <source>
        <dbReference type="ARBA" id="ARBA00022737"/>
    </source>
</evidence>
<dbReference type="InterPro" id="IPR048492">
    <property type="entry name" value="Stu2_CTS"/>
</dbReference>
<keyword evidence="3" id="KW-0677">Repeat</keyword>
<reference evidence="10 11" key="1">
    <citation type="submission" date="2016-01" db="EMBL/GenBank/DDBJ databases">
        <title>Genome sequence of the yeast Holleya sinecauda.</title>
        <authorList>
            <person name="Dietrich F.S."/>
        </authorList>
    </citation>
    <scope>NUCLEOTIDE SEQUENCE [LARGE SCALE GENOMIC DNA]</scope>
    <source>
        <strain evidence="10 11">ATCC 58844</strain>
    </source>
</reference>
<evidence type="ECO:0000256" key="8">
    <source>
        <dbReference type="SAM" id="MobiDB-lite"/>
    </source>
</evidence>
<dbReference type="Pfam" id="PF21041">
    <property type="entry name" value="XMAP215_CLASP_TOG"/>
    <property type="match status" value="2"/>
</dbReference>
<dbReference type="SMART" id="SM01349">
    <property type="entry name" value="TOG"/>
    <property type="match status" value="2"/>
</dbReference>
<dbReference type="Proteomes" id="UP000243052">
    <property type="component" value="Chromosome ii"/>
</dbReference>
<feature type="repeat" description="HEAT" evidence="6">
    <location>
        <begin position="483"/>
        <end position="520"/>
    </location>
</feature>
<comment type="similarity">
    <text evidence="5">Belongs to the TOG/XMAP215 family.</text>
</comment>
<dbReference type="PROSITE" id="PS50077">
    <property type="entry name" value="HEAT_REPEAT"/>
    <property type="match status" value="1"/>
</dbReference>
<dbReference type="InterPro" id="IPR021133">
    <property type="entry name" value="HEAT_type_2"/>
</dbReference>
<dbReference type="AlphaFoldDB" id="A0A120K0U1"/>
<name>A0A120K0U1_9SACH</name>
<dbReference type="GO" id="GO:0099070">
    <property type="term" value="C:static microtubule bundle"/>
    <property type="evidence" value="ECO:0007669"/>
    <property type="project" value="UniProtKB-ARBA"/>
</dbReference>
<feature type="domain" description="TOG" evidence="9">
    <location>
        <begin position="302"/>
        <end position="546"/>
    </location>
</feature>
<keyword evidence="4" id="KW-0206">Cytoskeleton</keyword>
<evidence type="ECO:0000259" key="9">
    <source>
        <dbReference type="SMART" id="SM01349"/>
    </source>
</evidence>
<dbReference type="InterPro" id="IPR011989">
    <property type="entry name" value="ARM-like"/>
</dbReference>
<accession>A0A120K0U1</accession>
<evidence type="ECO:0000313" key="11">
    <source>
        <dbReference type="Proteomes" id="UP000243052"/>
    </source>
</evidence>
<dbReference type="GO" id="GO:1990498">
    <property type="term" value="C:mitotic spindle microtubule"/>
    <property type="evidence" value="ECO:0007669"/>
    <property type="project" value="UniProtKB-ARBA"/>
</dbReference>
<evidence type="ECO:0000256" key="2">
    <source>
        <dbReference type="ARBA" id="ARBA00022490"/>
    </source>
</evidence>
<evidence type="ECO:0000256" key="5">
    <source>
        <dbReference type="ARBA" id="ARBA00025722"/>
    </source>
</evidence>